<protein>
    <submittedName>
        <fullName evidence="1">Uncharacterized protein</fullName>
    </submittedName>
</protein>
<dbReference type="OrthoDB" id="8902190at2"/>
<gene>
    <name evidence="1" type="ORF">OYT1_ch2468</name>
</gene>
<accession>A0A2Z6GEC6</accession>
<dbReference type="EMBL" id="AP018738">
    <property type="protein sequence ID" value="BBE51981.1"/>
    <property type="molecule type" value="Genomic_DNA"/>
</dbReference>
<dbReference type="RefSeq" id="WP_062626585.1">
    <property type="nucleotide sequence ID" value="NZ_AP018738.1"/>
</dbReference>
<dbReference type="AlphaFoldDB" id="A0A2Z6GEC6"/>
<organism evidence="1 2">
    <name type="scientific">Ferriphaselus amnicola</name>
    <dbReference type="NCBI Taxonomy" id="1188319"/>
    <lineage>
        <taxon>Bacteria</taxon>
        <taxon>Pseudomonadati</taxon>
        <taxon>Pseudomonadota</taxon>
        <taxon>Betaproteobacteria</taxon>
        <taxon>Nitrosomonadales</taxon>
        <taxon>Gallionellaceae</taxon>
        <taxon>Ferriphaselus</taxon>
    </lineage>
</organism>
<sequence>MNIWPADSVAIEPEVILANWRVMEVDAGTHHFVGRNVHEQSGRVSSAIVDFDRLTMIGRTRSGRIYRLQGDPGYDEDGQYVWSWWHRAHCKSDGKDVTGEYWLEGAA</sequence>
<dbReference type="KEGG" id="fam:OYT1_ch2468"/>
<reference evidence="1 2" key="1">
    <citation type="submission" date="2018-06" db="EMBL/GenBank/DDBJ databases">
        <title>OYT1 Genome Sequencing.</title>
        <authorList>
            <person name="Kato S."/>
            <person name="Itoh T."/>
            <person name="Ohkuma M."/>
        </authorList>
    </citation>
    <scope>NUCLEOTIDE SEQUENCE [LARGE SCALE GENOMIC DNA]</scope>
    <source>
        <strain evidence="1 2">OYT1</strain>
    </source>
</reference>
<keyword evidence="2" id="KW-1185">Reference proteome</keyword>
<evidence type="ECO:0000313" key="1">
    <source>
        <dbReference type="EMBL" id="BBE51981.1"/>
    </source>
</evidence>
<name>A0A2Z6GEC6_9PROT</name>
<dbReference type="STRING" id="1188319.OYT1_01399"/>
<proteinExistence type="predicted"/>
<dbReference type="Proteomes" id="UP000033070">
    <property type="component" value="Chromosome"/>
</dbReference>
<evidence type="ECO:0000313" key="2">
    <source>
        <dbReference type="Proteomes" id="UP000033070"/>
    </source>
</evidence>